<evidence type="ECO:0000313" key="4">
    <source>
        <dbReference type="Proteomes" id="UP000184501"/>
    </source>
</evidence>
<dbReference type="InterPro" id="IPR058593">
    <property type="entry name" value="ARB_07466-like_C"/>
</dbReference>
<feature type="chain" id="PRO_5012951383" description="ARB-07466-like C-terminal domain-containing protein" evidence="1">
    <location>
        <begin position="30"/>
        <end position="231"/>
    </location>
</feature>
<evidence type="ECO:0000259" key="2">
    <source>
        <dbReference type="Pfam" id="PF26571"/>
    </source>
</evidence>
<dbReference type="OrthoDB" id="2989771at2"/>
<feature type="signal peptide" evidence="1">
    <location>
        <begin position="1"/>
        <end position="29"/>
    </location>
</feature>
<dbReference type="RefSeq" id="WP_143174002.1">
    <property type="nucleotide sequence ID" value="NZ_FQVN01000002.1"/>
</dbReference>
<dbReference type="EMBL" id="FQVN01000002">
    <property type="protein sequence ID" value="SHF03088.1"/>
    <property type="molecule type" value="Genomic_DNA"/>
</dbReference>
<dbReference type="STRING" id="2017.SAMN05444320_102304"/>
<sequence>MPRTLARRLVTTVALVVTASAALVGPAFADPGQPTEDVQQVQELAGLLDAAAAEDDQAAAPEATEDDQAPAAEVAEADLEALAASCGSGSDTAKVADPTNSRYKVTRRMCVAYKATEKHAKDKKIRWSKGQHCFRNKDGKNYHYDGVACDLMYVSGGGKATGSTLTKGNNLKKWLVANHKRLKLDHVMWQGRIYSPRTNWSQSGRPQPGCADGKGGNTVCHRDHIHVAVKR</sequence>
<dbReference type="Proteomes" id="UP000184501">
    <property type="component" value="Unassembled WGS sequence"/>
</dbReference>
<keyword evidence="4" id="KW-1185">Reference proteome</keyword>
<evidence type="ECO:0000256" key="1">
    <source>
        <dbReference type="SAM" id="SignalP"/>
    </source>
</evidence>
<organism evidence="3 4">
    <name type="scientific">Streptoalloteichus hindustanus</name>
    <dbReference type="NCBI Taxonomy" id="2017"/>
    <lineage>
        <taxon>Bacteria</taxon>
        <taxon>Bacillati</taxon>
        <taxon>Actinomycetota</taxon>
        <taxon>Actinomycetes</taxon>
        <taxon>Pseudonocardiales</taxon>
        <taxon>Pseudonocardiaceae</taxon>
        <taxon>Streptoalloteichus</taxon>
    </lineage>
</organism>
<dbReference type="AlphaFoldDB" id="A0A1M4YBV5"/>
<protein>
    <recommendedName>
        <fullName evidence="2">ARB-07466-like C-terminal domain-containing protein</fullName>
    </recommendedName>
</protein>
<accession>A0A1M4YBV5</accession>
<keyword evidence="1" id="KW-0732">Signal</keyword>
<proteinExistence type="predicted"/>
<reference evidence="3 4" key="1">
    <citation type="submission" date="2016-11" db="EMBL/GenBank/DDBJ databases">
        <authorList>
            <person name="Jaros S."/>
            <person name="Januszkiewicz K."/>
            <person name="Wedrychowicz H."/>
        </authorList>
    </citation>
    <scope>NUCLEOTIDE SEQUENCE [LARGE SCALE GENOMIC DNA]</scope>
    <source>
        <strain evidence="3 4">DSM 44523</strain>
    </source>
</reference>
<feature type="domain" description="ARB-07466-like C-terminal" evidence="2">
    <location>
        <begin position="105"/>
        <end position="202"/>
    </location>
</feature>
<evidence type="ECO:0000313" key="3">
    <source>
        <dbReference type="EMBL" id="SHF03088.1"/>
    </source>
</evidence>
<gene>
    <name evidence="3" type="ORF">SAMN05444320_102304</name>
</gene>
<dbReference type="Pfam" id="PF26571">
    <property type="entry name" value="VldE"/>
    <property type="match status" value="1"/>
</dbReference>
<name>A0A1M4YBV5_STRHI</name>